<comment type="caution">
    <text evidence="2">The sequence shown here is derived from an EMBL/GenBank/DDBJ whole genome shotgun (WGS) entry which is preliminary data.</text>
</comment>
<evidence type="ECO:0000313" key="2">
    <source>
        <dbReference type="EMBL" id="RJL20792.1"/>
    </source>
</evidence>
<dbReference type="Proteomes" id="UP000265768">
    <property type="component" value="Unassembled WGS sequence"/>
</dbReference>
<evidence type="ECO:0008006" key="4">
    <source>
        <dbReference type="Google" id="ProtNLM"/>
    </source>
</evidence>
<feature type="compositionally biased region" description="Basic and acidic residues" evidence="1">
    <location>
        <begin position="1"/>
        <end position="20"/>
    </location>
</feature>
<feature type="region of interest" description="Disordered" evidence="1">
    <location>
        <begin position="1"/>
        <end position="21"/>
    </location>
</feature>
<dbReference type="OrthoDB" id="9781481at2"/>
<reference evidence="2 3" key="1">
    <citation type="submission" date="2018-09" db="EMBL/GenBank/DDBJ databases">
        <title>YIM 75507 draft genome.</title>
        <authorList>
            <person name="Tang S."/>
            <person name="Feng Y."/>
        </authorList>
    </citation>
    <scope>NUCLEOTIDE SEQUENCE [LARGE SCALE GENOMIC DNA]</scope>
    <source>
        <strain evidence="2 3">YIM 75507</strain>
    </source>
</reference>
<dbReference type="EMBL" id="QZEY01000028">
    <property type="protein sequence ID" value="RJL20792.1"/>
    <property type="molecule type" value="Genomic_DNA"/>
</dbReference>
<name>A0A3A4A594_9ACTN</name>
<dbReference type="AlphaFoldDB" id="A0A3A4A594"/>
<proteinExistence type="predicted"/>
<organism evidence="2 3">
    <name type="scientific">Bailinhaonella thermotolerans</name>
    <dbReference type="NCBI Taxonomy" id="1070861"/>
    <lineage>
        <taxon>Bacteria</taxon>
        <taxon>Bacillati</taxon>
        <taxon>Actinomycetota</taxon>
        <taxon>Actinomycetes</taxon>
        <taxon>Streptosporangiales</taxon>
        <taxon>Streptosporangiaceae</taxon>
        <taxon>Bailinhaonella</taxon>
    </lineage>
</organism>
<keyword evidence="3" id="KW-1185">Reference proteome</keyword>
<gene>
    <name evidence="2" type="ORF">D5H75_38690</name>
</gene>
<evidence type="ECO:0000256" key="1">
    <source>
        <dbReference type="SAM" id="MobiDB-lite"/>
    </source>
</evidence>
<dbReference type="RefSeq" id="WP_119931604.1">
    <property type="nucleotide sequence ID" value="NZ_QZEY01000028.1"/>
</dbReference>
<evidence type="ECO:0000313" key="3">
    <source>
        <dbReference type="Proteomes" id="UP000265768"/>
    </source>
</evidence>
<sequence length="79" mass="9076">MARIREFHRTTQDARPHPTEVECGYQSVLTSNGKLLQLSTYGSDSRRSDKKVSQTIQLDKERAEELVRIIKEAFPDVTI</sequence>
<protein>
    <recommendedName>
        <fullName evidence="4">Methionyl-tRNA formyltransferase</fullName>
    </recommendedName>
</protein>
<accession>A0A3A4A594</accession>